<protein>
    <submittedName>
        <fullName evidence="1">Uncharacterized protein</fullName>
    </submittedName>
</protein>
<dbReference type="AlphaFoldDB" id="A0AAV7J288"/>
<evidence type="ECO:0000313" key="2">
    <source>
        <dbReference type="Proteomes" id="UP000826195"/>
    </source>
</evidence>
<gene>
    <name evidence="1" type="ORF">KQX54_000412</name>
</gene>
<name>A0AAV7J288_COTGL</name>
<organism evidence="1 2">
    <name type="scientific">Cotesia glomerata</name>
    <name type="common">Lepidopteran parasitic wasp</name>
    <name type="synonym">Apanteles glomeratus</name>
    <dbReference type="NCBI Taxonomy" id="32391"/>
    <lineage>
        <taxon>Eukaryota</taxon>
        <taxon>Metazoa</taxon>
        <taxon>Ecdysozoa</taxon>
        <taxon>Arthropoda</taxon>
        <taxon>Hexapoda</taxon>
        <taxon>Insecta</taxon>
        <taxon>Pterygota</taxon>
        <taxon>Neoptera</taxon>
        <taxon>Endopterygota</taxon>
        <taxon>Hymenoptera</taxon>
        <taxon>Apocrita</taxon>
        <taxon>Ichneumonoidea</taxon>
        <taxon>Braconidae</taxon>
        <taxon>Microgastrinae</taxon>
        <taxon>Cotesia</taxon>
    </lineage>
</organism>
<proteinExistence type="predicted"/>
<keyword evidence="2" id="KW-1185">Reference proteome</keyword>
<comment type="caution">
    <text evidence="1">The sequence shown here is derived from an EMBL/GenBank/DDBJ whole genome shotgun (WGS) entry which is preliminary data.</text>
</comment>
<dbReference type="EMBL" id="JAHXZJ010000058">
    <property type="protein sequence ID" value="KAH0562602.1"/>
    <property type="molecule type" value="Genomic_DNA"/>
</dbReference>
<dbReference type="Proteomes" id="UP000826195">
    <property type="component" value="Unassembled WGS sequence"/>
</dbReference>
<accession>A0AAV7J288</accession>
<evidence type="ECO:0000313" key="1">
    <source>
        <dbReference type="EMBL" id="KAH0562602.1"/>
    </source>
</evidence>
<reference evidence="1 2" key="1">
    <citation type="journal article" date="2021" name="J. Hered.">
        <title>A chromosome-level genome assembly of the parasitoid wasp, Cotesia glomerata (Hymenoptera: Braconidae).</title>
        <authorList>
            <person name="Pinto B.J."/>
            <person name="Weis J.J."/>
            <person name="Gamble T."/>
            <person name="Ode P.J."/>
            <person name="Paul R."/>
            <person name="Zaspel J.M."/>
        </authorList>
    </citation>
    <scope>NUCLEOTIDE SEQUENCE [LARGE SCALE GENOMIC DNA]</scope>
    <source>
        <strain evidence="1">CgM1</strain>
    </source>
</reference>
<sequence length="109" mass="12069">MPSQASTKNSALYTANDPLTRAKNHAATCCLDTFFFGRQHVGLWSRVEKQDFPCAAQYRSGVTAVCDINVVSGDMNAQTKPLIQTSLLFPVDHAFLWSNLQETSNVYPL</sequence>